<feature type="transmembrane region" description="Helical" evidence="1">
    <location>
        <begin position="32"/>
        <end position="50"/>
    </location>
</feature>
<reference evidence="2" key="1">
    <citation type="submission" date="2010-05" db="EMBL/GenBank/DDBJ databases">
        <authorList>
            <person name="Muzny D."/>
            <person name="Qin X."/>
            <person name="Buhay C."/>
            <person name="Dugan-Rocha S."/>
            <person name="Ding Y."/>
            <person name="Chen G."/>
            <person name="Hawes A."/>
            <person name="Holder M."/>
            <person name="Jhangiani S."/>
            <person name="Johnson A."/>
            <person name="Khan Z."/>
            <person name="Li Z."/>
            <person name="Liu W."/>
            <person name="Liu X."/>
            <person name="Perez L."/>
            <person name="Shen H."/>
            <person name="Wang Q."/>
            <person name="Watt J."/>
            <person name="Xi L."/>
            <person name="Xin Y."/>
            <person name="Zhou J."/>
            <person name="Deng J."/>
            <person name="Jiang H."/>
            <person name="Liu Y."/>
            <person name="Qu J."/>
            <person name="Song X.-Z."/>
            <person name="Zhang L."/>
            <person name="Villasana D."/>
            <person name="Johnson A."/>
            <person name="Liu J."/>
            <person name="Liyanage D."/>
            <person name="Lorensuhewa L."/>
            <person name="Robinson T."/>
            <person name="Song A."/>
            <person name="Song B.-B."/>
            <person name="Dinh H."/>
            <person name="Thornton R."/>
            <person name="Coyle M."/>
            <person name="Francisco L."/>
            <person name="Jackson L."/>
            <person name="Javaid M."/>
            <person name="Korchina V."/>
            <person name="Kovar C."/>
            <person name="Mata R."/>
            <person name="Mathew T."/>
            <person name="Ngo R."/>
            <person name="Nguyen L."/>
            <person name="Nguyen N."/>
            <person name="Okwuonu G."/>
            <person name="Ongeri F."/>
            <person name="Pham C."/>
            <person name="Simmons D."/>
            <person name="Wilczek-Boney K."/>
            <person name="Hale W."/>
            <person name="Jakkamsetti A."/>
            <person name="Pham P."/>
            <person name="Ruth R."/>
            <person name="San Lucas F."/>
            <person name="Warren J."/>
            <person name="Zhang J."/>
            <person name="Zhao Z."/>
            <person name="Zhou C."/>
            <person name="Zhu D."/>
            <person name="Lee S."/>
            <person name="Bess C."/>
            <person name="Blankenburg K."/>
            <person name="Forbes L."/>
            <person name="Fu Q."/>
            <person name="Gubbala S."/>
            <person name="Hirani K."/>
            <person name="Jayaseelan J.C."/>
            <person name="Lara F."/>
            <person name="Munidasa M."/>
            <person name="Palculict T."/>
            <person name="Patil S."/>
            <person name="Pu L.-L."/>
            <person name="Saada N."/>
            <person name="Tang L."/>
            <person name="Weissenberger G."/>
            <person name="Zhu Y."/>
            <person name="Hemphill L."/>
            <person name="Shang Y."/>
            <person name="Youmans B."/>
            <person name="Ayvaz T."/>
            <person name="Ross M."/>
            <person name="Santibanez J."/>
            <person name="Aqrawi P."/>
            <person name="Gross S."/>
            <person name="Joshi V."/>
            <person name="Fowler G."/>
            <person name="Nazareth L."/>
            <person name="Reid J."/>
            <person name="Worley K."/>
            <person name="Petrosino J."/>
            <person name="Highlander S."/>
            <person name="Gibbs R."/>
        </authorList>
    </citation>
    <scope>NUCLEOTIDE SEQUENCE [LARGE SCALE GENOMIC DNA]</scope>
    <source>
        <strain evidence="2">MN8</strain>
    </source>
</reference>
<keyword evidence="1" id="KW-0812">Transmembrane</keyword>
<organism evidence="2">
    <name type="scientific">Staphylococcus aureus subsp. aureus MN8</name>
    <dbReference type="NCBI Taxonomy" id="548470"/>
    <lineage>
        <taxon>Bacteria</taxon>
        <taxon>Bacillati</taxon>
        <taxon>Bacillota</taxon>
        <taxon>Bacilli</taxon>
        <taxon>Bacillales</taxon>
        <taxon>Staphylococcaceae</taxon>
        <taxon>Staphylococcus</taxon>
    </lineage>
</organism>
<keyword evidence="1" id="KW-1133">Transmembrane helix</keyword>
<evidence type="ECO:0000256" key="1">
    <source>
        <dbReference type="SAM" id="Phobius"/>
    </source>
</evidence>
<gene>
    <name evidence="2" type="ORF">HMPREF0769_11015</name>
</gene>
<protein>
    <submittedName>
        <fullName evidence="2">Uncharacterized protein</fullName>
    </submittedName>
</protein>
<dbReference type="AlphaFoldDB" id="A0A0E1X8D2"/>
<comment type="caution">
    <text evidence="2">The sequence shown here is derived from an EMBL/GenBank/DDBJ whole genome shotgun (WGS) entry which is preliminary data.</text>
</comment>
<keyword evidence="1" id="KW-0472">Membrane</keyword>
<feature type="transmembrane region" description="Helical" evidence="1">
    <location>
        <begin position="7"/>
        <end position="26"/>
    </location>
</feature>
<evidence type="ECO:0000313" key="2">
    <source>
        <dbReference type="EMBL" id="EFH95632.1"/>
    </source>
</evidence>
<name>A0A0E1X8D2_STAAU</name>
<dbReference type="EMBL" id="ACJA02000002">
    <property type="protein sequence ID" value="EFH95632.1"/>
    <property type="molecule type" value="Genomic_DNA"/>
</dbReference>
<sequence length="79" mass="8496">MNDLKQFLYIALVCGVIAGLGAFLHIPQYPSMTIPRIVAILGIISAMLTFKDKQISASLKFSALLINVLPLCGTFVASN</sequence>
<proteinExistence type="predicted"/>
<feature type="transmembrane region" description="Helical" evidence="1">
    <location>
        <begin position="57"/>
        <end position="77"/>
    </location>
</feature>
<dbReference type="Proteomes" id="UP000003455">
    <property type="component" value="Chromosome"/>
</dbReference>
<accession>A0A0E1X8D2</accession>
<dbReference type="HOGENOM" id="CLU_2652693_0_0_9"/>